<dbReference type="GO" id="GO:0051539">
    <property type="term" value="F:4 iron, 4 sulfur cluster binding"/>
    <property type="evidence" value="ECO:0007669"/>
    <property type="project" value="TreeGrafter"/>
</dbReference>
<evidence type="ECO:0000313" key="7">
    <source>
        <dbReference type="Proteomes" id="UP000824044"/>
    </source>
</evidence>
<dbReference type="InterPro" id="IPR058240">
    <property type="entry name" value="rSAM_sf"/>
</dbReference>
<evidence type="ECO:0000259" key="5">
    <source>
        <dbReference type="PROSITE" id="PS51918"/>
    </source>
</evidence>
<dbReference type="GO" id="GO:0046872">
    <property type="term" value="F:metal ion binding"/>
    <property type="evidence" value="ECO:0007669"/>
    <property type="project" value="UniProtKB-KW"/>
</dbReference>
<dbReference type="InterPro" id="IPR006638">
    <property type="entry name" value="Elp3/MiaA/NifB-like_rSAM"/>
</dbReference>
<dbReference type="InterPro" id="IPR013785">
    <property type="entry name" value="Aldolase_TIM"/>
</dbReference>
<dbReference type="Gene3D" id="3.20.20.70">
    <property type="entry name" value="Aldolase class I"/>
    <property type="match status" value="1"/>
</dbReference>
<dbReference type="GO" id="GO:0006779">
    <property type="term" value="P:porphyrin-containing compound biosynthetic process"/>
    <property type="evidence" value="ECO:0007669"/>
    <property type="project" value="TreeGrafter"/>
</dbReference>
<gene>
    <name evidence="6" type="primary">hemZ</name>
    <name evidence="6" type="ORF">H9812_03515</name>
</gene>
<dbReference type="InterPro" id="IPR007197">
    <property type="entry name" value="rSAM"/>
</dbReference>
<dbReference type="SFLD" id="SFLDG01065">
    <property type="entry name" value="anaerobic_coproporphyrinogen-I"/>
    <property type="match status" value="1"/>
</dbReference>
<sequence length="458" mass="50111">MLTTNLDFLHPELMDVVRLFEGAEDMEISHAVAYEGGAFINTVTVDGRTFSARDEASWADELHYKSLVKRYAKLALYDALSAVTGVTLPWGALTGIRPTRLAYAELEAGRPFAPLFERMRVSPGNTSLVARVIEGQRAIYERGDASCDLFVSMPFCPTKCEYCSFITAPIAATRKYLPDYLAALEAELAACAPLIGKLRSVYIGGGTPFVLEAEELGRVLAAVAPLRKNGCEYTVEAGRPDVFTAEKLEVCKRCGVTRICINAQSFSDATLARIGRKHTAADVIAAFELAKPYDFAINCDLIAGLTGESFEEFCHSVDTAIALAPENITVHTLCLKKGARLKEETARLEEGDLSRMIAYSRAALTKAGYEPYYLYRQKYMAGAHENVGWTKPGHACVYNVDVMEEIADNLAVGANAVSKKLFAGGTRIERHGSPKDIPTYLNKADRLIAEREALFLGN</sequence>
<dbReference type="PANTHER" id="PTHR13932">
    <property type="entry name" value="COPROPORPHYRINIGEN III OXIDASE"/>
    <property type="match status" value="1"/>
</dbReference>
<dbReference type="SUPFAM" id="SSF102114">
    <property type="entry name" value="Radical SAM enzymes"/>
    <property type="match status" value="1"/>
</dbReference>
<evidence type="ECO:0000256" key="3">
    <source>
        <dbReference type="ARBA" id="ARBA00023004"/>
    </source>
</evidence>
<dbReference type="SMART" id="SM00729">
    <property type="entry name" value="Elp3"/>
    <property type="match status" value="1"/>
</dbReference>
<dbReference type="SFLD" id="SFLDG01082">
    <property type="entry name" value="B12-binding_domain_containing"/>
    <property type="match status" value="1"/>
</dbReference>
<comment type="caution">
    <text evidence="6">The sequence shown here is derived from an EMBL/GenBank/DDBJ whole genome shotgun (WGS) entry which is preliminary data.</text>
</comment>
<dbReference type="PANTHER" id="PTHR13932:SF1">
    <property type="entry name" value="OXYGEN-INDEPENDENT COPROPORPHYRINOGEN-III OXIDASE-LIKE PROTEIN HEMZ"/>
    <property type="match status" value="1"/>
</dbReference>
<dbReference type="Proteomes" id="UP000824044">
    <property type="component" value="Unassembled WGS sequence"/>
</dbReference>
<dbReference type="Pfam" id="PF04055">
    <property type="entry name" value="Radical_SAM"/>
    <property type="match status" value="1"/>
</dbReference>
<dbReference type="PROSITE" id="PS51918">
    <property type="entry name" value="RADICAL_SAM"/>
    <property type="match status" value="1"/>
</dbReference>
<dbReference type="InterPro" id="IPR034505">
    <property type="entry name" value="Coproporphyrinogen-III_oxidase"/>
</dbReference>
<organism evidence="6 7">
    <name type="scientific">Candidatus Gallimonas intestinigallinarum</name>
    <dbReference type="NCBI Taxonomy" id="2838604"/>
    <lineage>
        <taxon>Bacteria</taxon>
        <taxon>Bacillati</taxon>
        <taxon>Bacillota</taxon>
        <taxon>Clostridia</taxon>
        <taxon>Candidatus Gallimonas</taxon>
    </lineage>
</organism>
<dbReference type="EC" id="1.3.98.3" evidence="6"/>
<dbReference type="SFLD" id="SFLDS00029">
    <property type="entry name" value="Radical_SAM"/>
    <property type="match status" value="1"/>
</dbReference>
<evidence type="ECO:0000256" key="2">
    <source>
        <dbReference type="ARBA" id="ARBA00022723"/>
    </source>
</evidence>
<reference evidence="6" key="1">
    <citation type="journal article" date="2021" name="PeerJ">
        <title>Extensive microbial diversity within the chicken gut microbiome revealed by metagenomics and culture.</title>
        <authorList>
            <person name="Gilroy R."/>
            <person name="Ravi A."/>
            <person name="Getino M."/>
            <person name="Pursley I."/>
            <person name="Horton D.L."/>
            <person name="Alikhan N.F."/>
            <person name="Baker D."/>
            <person name="Gharbi K."/>
            <person name="Hall N."/>
            <person name="Watson M."/>
            <person name="Adriaenssens E.M."/>
            <person name="Foster-Nyarko E."/>
            <person name="Jarju S."/>
            <person name="Secka A."/>
            <person name="Antonio M."/>
            <person name="Oren A."/>
            <person name="Chaudhuri R.R."/>
            <person name="La Ragione R."/>
            <person name="Hildebrand F."/>
            <person name="Pallen M.J."/>
        </authorList>
    </citation>
    <scope>NUCLEOTIDE SEQUENCE</scope>
    <source>
        <strain evidence="6">CHK33-5263</strain>
    </source>
</reference>
<protein>
    <submittedName>
        <fullName evidence="6">Coproporphyrinogen dehydrogenase HemZ</fullName>
        <ecNumber evidence="6">1.3.98.3</ecNumber>
    </submittedName>
</protein>
<feature type="domain" description="Radical SAM core" evidence="5">
    <location>
        <begin position="142"/>
        <end position="370"/>
    </location>
</feature>
<accession>A0A9D2DWY5</accession>
<evidence type="ECO:0000256" key="4">
    <source>
        <dbReference type="ARBA" id="ARBA00023014"/>
    </source>
</evidence>
<dbReference type="NCBIfam" id="TIGR03994">
    <property type="entry name" value="rSAM_HemZ"/>
    <property type="match status" value="1"/>
</dbReference>
<keyword evidence="2" id="KW-0479">Metal-binding</keyword>
<dbReference type="EMBL" id="DXBS01000069">
    <property type="protein sequence ID" value="HIZ24528.1"/>
    <property type="molecule type" value="Genomic_DNA"/>
</dbReference>
<dbReference type="GO" id="GO:0005737">
    <property type="term" value="C:cytoplasm"/>
    <property type="evidence" value="ECO:0007669"/>
    <property type="project" value="TreeGrafter"/>
</dbReference>
<keyword evidence="4" id="KW-0411">Iron-sulfur</keyword>
<proteinExistence type="predicted"/>
<dbReference type="InterPro" id="IPR023995">
    <property type="entry name" value="HemZ"/>
</dbReference>
<dbReference type="AlphaFoldDB" id="A0A9D2DWY5"/>
<name>A0A9D2DWY5_9FIRM</name>
<reference evidence="6" key="2">
    <citation type="submission" date="2021-04" db="EMBL/GenBank/DDBJ databases">
        <authorList>
            <person name="Gilroy R."/>
        </authorList>
    </citation>
    <scope>NUCLEOTIDE SEQUENCE</scope>
    <source>
        <strain evidence="6">CHK33-5263</strain>
    </source>
</reference>
<dbReference type="GO" id="GO:0051989">
    <property type="term" value="F:coproporphyrinogen dehydrogenase activity"/>
    <property type="evidence" value="ECO:0007669"/>
    <property type="project" value="UniProtKB-EC"/>
</dbReference>
<evidence type="ECO:0000256" key="1">
    <source>
        <dbReference type="ARBA" id="ARBA00022691"/>
    </source>
</evidence>
<keyword evidence="3" id="KW-0408">Iron</keyword>
<keyword evidence="1" id="KW-0949">S-adenosyl-L-methionine</keyword>
<keyword evidence="6" id="KW-0560">Oxidoreductase</keyword>
<evidence type="ECO:0000313" key="6">
    <source>
        <dbReference type="EMBL" id="HIZ24528.1"/>
    </source>
</evidence>